<evidence type="ECO:0000313" key="3">
    <source>
        <dbReference type="Proteomes" id="UP000016933"/>
    </source>
</evidence>
<dbReference type="OrthoDB" id="3650245at2759"/>
<evidence type="ECO:0000256" key="1">
    <source>
        <dbReference type="SAM" id="SignalP"/>
    </source>
</evidence>
<dbReference type="HOGENOM" id="CLU_2073084_0_0_1"/>
<sequence>MAASTISTICRAAILLTLPLRLRTLTRTAQWSLIAREAEDCRKVLDVLLEYHHRSSARSDRPLAHLKRLYPFEAIEYDSHPRGGLSVVDTFMALPSLSDLHVSNLMAVDDDNTGSPFE</sequence>
<keyword evidence="3" id="KW-1185">Reference proteome</keyword>
<organism evidence="2 3">
    <name type="scientific">Dothistroma septosporum (strain NZE10 / CBS 128990)</name>
    <name type="common">Red band needle blight fungus</name>
    <name type="synonym">Mycosphaerella pini</name>
    <dbReference type="NCBI Taxonomy" id="675120"/>
    <lineage>
        <taxon>Eukaryota</taxon>
        <taxon>Fungi</taxon>
        <taxon>Dikarya</taxon>
        <taxon>Ascomycota</taxon>
        <taxon>Pezizomycotina</taxon>
        <taxon>Dothideomycetes</taxon>
        <taxon>Dothideomycetidae</taxon>
        <taxon>Mycosphaerellales</taxon>
        <taxon>Mycosphaerellaceae</taxon>
        <taxon>Dothistroma</taxon>
    </lineage>
</organism>
<gene>
    <name evidence="2" type="ORF">DOTSEDRAFT_42160</name>
</gene>
<reference evidence="2" key="2">
    <citation type="submission" date="2012-09" db="EMBL/GenBank/DDBJ databases">
        <title>The Genomes of the Fungal Plant Pathogens Cladosporium fulvum and Dothistroma septosporum Reveal Adaptation to Different Hosts and Lifestyles but also Signatures of Common Ancestry.</title>
        <authorList>
            <consortium name="DOE Joint Genome Institute"/>
            <person name="de Wit P.J.G.M."/>
            <person name="van der Burgt A."/>
            <person name="Okmen B."/>
            <person name="Stergiopoulos I."/>
            <person name="Abd-Elsalam K."/>
            <person name="Aerts A.L."/>
            <person name="Bahkali A.H.A."/>
            <person name="Beenen H.G."/>
            <person name="Chettri P."/>
            <person name="Cox M.P."/>
            <person name="Datema E."/>
            <person name="de Vries R.P."/>
            <person name="Dhillon B."/>
            <person name="Ganley A.R."/>
            <person name="Griffiths S."/>
            <person name="Guo Y."/>
            <person name="Hamelin R.C."/>
            <person name="Henrissat B."/>
            <person name="Kabir M.S."/>
            <person name="Jashni M.K."/>
            <person name="Kema G."/>
            <person name="Klaubauf S."/>
            <person name="Lapidus A."/>
            <person name="Levasseur A."/>
            <person name="Lindquist E."/>
            <person name="Mehrabi R."/>
            <person name="Ohm R.A."/>
            <person name="Owen T.J."/>
            <person name="Salamov A."/>
            <person name="Schwelm A."/>
            <person name="Schijlen E."/>
            <person name="Sun H."/>
            <person name="den Burg H.A."/>
            <person name="van Ham R.C.H.J."/>
            <person name="Zhang S."/>
            <person name="Goodwin S.B."/>
            <person name="Grigoriev I.V."/>
            <person name="Collemare J."/>
            <person name="Bradshaw R.E."/>
        </authorList>
    </citation>
    <scope>NUCLEOTIDE SEQUENCE</scope>
    <source>
        <strain evidence="2">NZE10</strain>
    </source>
</reference>
<dbReference type="EMBL" id="KB446536">
    <property type="protein sequence ID" value="EME47839.1"/>
    <property type="molecule type" value="Genomic_DNA"/>
</dbReference>
<protein>
    <recommendedName>
        <fullName evidence="4">F-box domain-containing protein</fullName>
    </recommendedName>
</protein>
<evidence type="ECO:0000313" key="2">
    <source>
        <dbReference type="EMBL" id="EME47839.1"/>
    </source>
</evidence>
<feature type="signal peptide" evidence="1">
    <location>
        <begin position="1"/>
        <end position="28"/>
    </location>
</feature>
<name>N1Q029_DOTSN</name>
<dbReference type="Proteomes" id="UP000016933">
    <property type="component" value="Unassembled WGS sequence"/>
</dbReference>
<keyword evidence="1" id="KW-0732">Signal</keyword>
<feature type="chain" id="PRO_5004109471" description="F-box domain-containing protein" evidence="1">
    <location>
        <begin position="29"/>
        <end position="118"/>
    </location>
</feature>
<accession>N1Q029</accession>
<reference evidence="2" key="1">
    <citation type="journal article" date="2012" name="PLoS Pathog.">
        <title>Diverse lifestyles and strategies of plant pathogenesis encoded in the genomes of eighteen Dothideomycetes fungi.</title>
        <authorList>
            <person name="Ohm R.A."/>
            <person name="Feau N."/>
            <person name="Henrissat B."/>
            <person name="Schoch C.L."/>
            <person name="Horwitz B.A."/>
            <person name="Barry K.W."/>
            <person name="Condon B.J."/>
            <person name="Copeland A.C."/>
            <person name="Dhillon B."/>
            <person name="Glaser F."/>
            <person name="Hesse C.N."/>
            <person name="Kosti I."/>
            <person name="LaButti K."/>
            <person name="Lindquist E.A."/>
            <person name="Lucas S."/>
            <person name="Salamov A.A."/>
            <person name="Bradshaw R.E."/>
            <person name="Ciuffetti L."/>
            <person name="Hamelin R.C."/>
            <person name="Kema G.H.J."/>
            <person name="Lawrence C."/>
            <person name="Scott J.A."/>
            <person name="Spatafora J.W."/>
            <person name="Turgeon B.G."/>
            <person name="de Wit P.J.G.M."/>
            <person name="Zhong S."/>
            <person name="Goodwin S.B."/>
            <person name="Grigoriev I.V."/>
        </authorList>
    </citation>
    <scope>NUCLEOTIDE SEQUENCE [LARGE SCALE GENOMIC DNA]</scope>
    <source>
        <strain evidence="2">NZE10</strain>
    </source>
</reference>
<dbReference type="AlphaFoldDB" id="N1Q029"/>
<proteinExistence type="predicted"/>
<evidence type="ECO:0008006" key="4">
    <source>
        <dbReference type="Google" id="ProtNLM"/>
    </source>
</evidence>